<keyword evidence="1" id="KW-0862">Zinc</keyword>
<comment type="caution">
    <text evidence="3">The sequence shown here is derived from an EMBL/GenBank/DDBJ whole genome shotgun (WGS) entry which is preliminary data.</text>
</comment>
<gene>
    <name evidence="3" type="ORF">QT716_16020</name>
</gene>
<evidence type="ECO:0000256" key="1">
    <source>
        <dbReference type="PROSITE-ProRule" id="PRU00325"/>
    </source>
</evidence>
<dbReference type="InterPro" id="IPR007527">
    <property type="entry name" value="Znf_SWIM"/>
</dbReference>
<evidence type="ECO:0000313" key="4">
    <source>
        <dbReference type="Proteomes" id="UP001280629"/>
    </source>
</evidence>
<keyword evidence="1" id="KW-0863">Zinc-finger</keyword>
<dbReference type="Proteomes" id="UP001280629">
    <property type="component" value="Unassembled WGS sequence"/>
</dbReference>
<evidence type="ECO:0000259" key="2">
    <source>
        <dbReference type="PROSITE" id="PS50966"/>
    </source>
</evidence>
<dbReference type="RefSeq" id="WP_317937195.1">
    <property type="nucleotide sequence ID" value="NZ_JAUBDH010000018.1"/>
</dbReference>
<reference evidence="3 4" key="1">
    <citation type="submission" date="2023-06" db="EMBL/GenBank/DDBJ databases">
        <title>Sporosarcina sp. nov., isolated from Korean traditional fermented seafood 'Jeotgal'.</title>
        <authorList>
            <person name="Yang A.-I."/>
            <person name="Shin N.-R."/>
        </authorList>
    </citation>
    <scope>NUCLEOTIDE SEQUENCE [LARGE SCALE GENOMIC DNA]</scope>
    <source>
        <strain evidence="3 4">KCTC3840</strain>
    </source>
</reference>
<evidence type="ECO:0000313" key="3">
    <source>
        <dbReference type="EMBL" id="MDW0111528.1"/>
    </source>
</evidence>
<keyword evidence="1" id="KW-0479">Metal-binding</keyword>
<organism evidence="3 4">
    <name type="scientific">Sporosarcina aquimarina</name>
    <dbReference type="NCBI Taxonomy" id="114975"/>
    <lineage>
        <taxon>Bacteria</taxon>
        <taxon>Bacillati</taxon>
        <taxon>Bacillota</taxon>
        <taxon>Bacilli</taxon>
        <taxon>Bacillales</taxon>
        <taxon>Caryophanaceae</taxon>
        <taxon>Sporosarcina</taxon>
    </lineage>
</organism>
<sequence>MKLQDFQFYVDEIIVNRGYDYYSKGFVTLKGTKEEEYRFQVSGSDEYGVIVTLGSKDEILSSYCDCPYDYGPVCKHEAAVYFELMDEFDSPSEVQKSQNLVEVLEGLRKEQLVSILAELAEEDETLESRLLMRYSDNAGPSDLKR</sequence>
<dbReference type="EMBL" id="JAUBDH010000018">
    <property type="protein sequence ID" value="MDW0111528.1"/>
    <property type="molecule type" value="Genomic_DNA"/>
</dbReference>
<feature type="domain" description="SWIM-type" evidence="2">
    <location>
        <begin position="49"/>
        <end position="85"/>
    </location>
</feature>
<keyword evidence="4" id="KW-1185">Reference proteome</keyword>
<accession>A0ABU4G3I9</accession>
<protein>
    <recommendedName>
        <fullName evidence="2">SWIM-type domain-containing protein</fullName>
    </recommendedName>
</protein>
<proteinExistence type="predicted"/>
<dbReference type="PROSITE" id="PS50966">
    <property type="entry name" value="ZF_SWIM"/>
    <property type="match status" value="1"/>
</dbReference>
<name>A0ABU4G3I9_9BACL</name>